<name>A0A183C3N1_GLOPA</name>
<reference evidence="3" key="2">
    <citation type="submission" date="2016-06" db="UniProtKB">
        <authorList>
            <consortium name="WormBaseParasite"/>
        </authorList>
    </citation>
    <scope>IDENTIFICATION</scope>
</reference>
<feature type="region of interest" description="Disordered" evidence="1">
    <location>
        <begin position="170"/>
        <end position="195"/>
    </location>
</feature>
<protein>
    <submittedName>
        <fullName evidence="3">Protein kinase domain-containing protein</fullName>
    </submittedName>
</protein>
<dbReference type="AlphaFoldDB" id="A0A183C3N1"/>
<evidence type="ECO:0000313" key="2">
    <source>
        <dbReference type="Proteomes" id="UP000050741"/>
    </source>
</evidence>
<evidence type="ECO:0000256" key="1">
    <source>
        <dbReference type="SAM" id="MobiDB-lite"/>
    </source>
</evidence>
<organism evidence="2 3">
    <name type="scientific">Globodera pallida</name>
    <name type="common">Potato cyst nematode worm</name>
    <name type="synonym">Heterodera pallida</name>
    <dbReference type="NCBI Taxonomy" id="36090"/>
    <lineage>
        <taxon>Eukaryota</taxon>
        <taxon>Metazoa</taxon>
        <taxon>Ecdysozoa</taxon>
        <taxon>Nematoda</taxon>
        <taxon>Chromadorea</taxon>
        <taxon>Rhabditida</taxon>
        <taxon>Tylenchina</taxon>
        <taxon>Tylenchomorpha</taxon>
        <taxon>Tylenchoidea</taxon>
        <taxon>Heteroderidae</taxon>
        <taxon>Heteroderinae</taxon>
        <taxon>Globodera</taxon>
    </lineage>
</organism>
<dbReference type="Proteomes" id="UP000050741">
    <property type="component" value="Unassembled WGS sequence"/>
</dbReference>
<reference evidence="2" key="1">
    <citation type="submission" date="2014-05" db="EMBL/GenBank/DDBJ databases">
        <title>The genome and life-stage specific transcriptomes of Globodera pallida elucidate key aspects of plant parasitism by a cyst nematode.</title>
        <authorList>
            <person name="Cotton J.A."/>
            <person name="Lilley C.J."/>
            <person name="Jones L.M."/>
            <person name="Kikuchi T."/>
            <person name="Reid A.J."/>
            <person name="Thorpe P."/>
            <person name="Tsai I.J."/>
            <person name="Beasley H."/>
            <person name="Blok V."/>
            <person name="Cock P.J.A."/>
            <person name="Van den Akker S.E."/>
            <person name="Holroyd N."/>
            <person name="Hunt M."/>
            <person name="Mantelin S."/>
            <person name="Naghra H."/>
            <person name="Pain A."/>
            <person name="Palomares-Rius J.E."/>
            <person name="Zarowiecki M."/>
            <person name="Berriman M."/>
            <person name="Jones J.T."/>
            <person name="Urwin P.E."/>
        </authorList>
    </citation>
    <scope>NUCLEOTIDE SEQUENCE [LARGE SCALE GENOMIC DNA]</scope>
    <source>
        <strain evidence="2">Lindley</strain>
    </source>
</reference>
<accession>A0A183C3N1</accession>
<evidence type="ECO:0000313" key="3">
    <source>
        <dbReference type="WBParaSite" id="GPLIN_000747500"/>
    </source>
</evidence>
<proteinExistence type="predicted"/>
<keyword evidence="2" id="KW-1185">Reference proteome</keyword>
<dbReference type="WBParaSite" id="GPLIN_000747500">
    <property type="protein sequence ID" value="GPLIN_000747500"/>
    <property type="gene ID" value="GPLIN_000747500"/>
</dbReference>
<sequence length="195" mass="22439">MNQIGECCAHDFTFFGHMNNIQDLDPKKWFTGDFRNEKWETKSSYKCAFEMGMNNPRPKPEEDSERLHSEEDIIDLTELLVYMGNKEYTQIYQDGTITEWLVAKRVCTQIYGDEGQEDNWPICDPSLKFGLEMNSFDEKENEKLQNADLTKDCDDQCGLGTGKHCEACDDKDDSQKIDKNNKSSKACEDARKNGG</sequence>